<feature type="non-terminal residue" evidence="2">
    <location>
        <position position="99"/>
    </location>
</feature>
<proteinExistence type="predicted"/>
<reference evidence="2 3" key="1">
    <citation type="submission" date="2024-02" db="EMBL/GenBank/DDBJ databases">
        <title>A draft genome for the cacao thread blight pathogen Marasmius crinis-equi.</title>
        <authorList>
            <person name="Cohen S.P."/>
            <person name="Baruah I.K."/>
            <person name="Amoako-Attah I."/>
            <person name="Bukari Y."/>
            <person name="Meinhardt L.W."/>
            <person name="Bailey B.A."/>
        </authorList>
    </citation>
    <scope>NUCLEOTIDE SEQUENCE [LARGE SCALE GENOMIC DNA]</scope>
    <source>
        <strain evidence="2 3">GH-76</strain>
    </source>
</reference>
<keyword evidence="1" id="KW-0812">Transmembrane</keyword>
<protein>
    <submittedName>
        <fullName evidence="2">Uncharacterized protein</fullName>
    </submittedName>
</protein>
<comment type="caution">
    <text evidence="2">The sequence shown here is derived from an EMBL/GenBank/DDBJ whole genome shotgun (WGS) entry which is preliminary data.</text>
</comment>
<evidence type="ECO:0000256" key="1">
    <source>
        <dbReference type="SAM" id="Phobius"/>
    </source>
</evidence>
<dbReference type="EMBL" id="JBAHYK010002606">
    <property type="protein sequence ID" value="KAL0564743.1"/>
    <property type="molecule type" value="Genomic_DNA"/>
</dbReference>
<keyword evidence="3" id="KW-1185">Reference proteome</keyword>
<name>A0ABR3EPE6_9AGAR</name>
<feature type="transmembrane region" description="Helical" evidence="1">
    <location>
        <begin position="50"/>
        <end position="72"/>
    </location>
</feature>
<keyword evidence="1" id="KW-1133">Transmembrane helix</keyword>
<keyword evidence="1" id="KW-0472">Membrane</keyword>
<sequence length="99" mass="10546">MLSTITAGIIYYSSRNSPLGLRSPVIAQDGENDPGPMKGRMPTPTKIRTVLYSLIIVFGVSGSAFAVMHALLSYEDKLQAFAGLAAVLSTASWVWASVL</sequence>
<evidence type="ECO:0000313" key="2">
    <source>
        <dbReference type="EMBL" id="KAL0564743.1"/>
    </source>
</evidence>
<evidence type="ECO:0000313" key="3">
    <source>
        <dbReference type="Proteomes" id="UP001465976"/>
    </source>
</evidence>
<organism evidence="2 3">
    <name type="scientific">Marasmius crinis-equi</name>
    <dbReference type="NCBI Taxonomy" id="585013"/>
    <lineage>
        <taxon>Eukaryota</taxon>
        <taxon>Fungi</taxon>
        <taxon>Dikarya</taxon>
        <taxon>Basidiomycota</taxon>
        <taxon>Agaricomycotina</taxon>
        <taxon>Agaricomycetes</taxon>
        <taxon>Agaricomycetidae</taxon>
        <taxon>Agaricales</taxon>
        <taxon>Marasmiineae</taxon>
        <taxon>Marasmiaceae</taxon>
        <taxon>Marasmius</taxon>
    </lineage>
</organism>
<dbReference type="Proteomes" id="UP001465976">
    <property type="component" value="Unassembled WGS sequence"/>
</dbReference>
<gene>
    <name evidence="2" type="ORF">V5O48_017295</name>
</gene>
<accession>A0ABR3EPE6</accession>